<dbReference type="EMBL" id="CP093313">
    <property type="protein sequence ID" value="UWZ83828.1"/>
    <property type="molecule type" value="Genomic_DNA"/>
</dbReference>
<organism evidence="1 2">
    <name type="scientific">Occallatibacter riparius</name>
    <dbReference type="NCBI Taxonomy" id="1002689"/>
    <lineage>
        <taxon>Bacteria</taxon>
        <taxon>Pseudomonadati</taxon>
        <taxon>Acidobacteriota</taxon>
        <taxon>Terriglobia</taxon>
        <taxon>Terriglobales</taxon>
        <taxon>Acidobacteriaceae</taxon>
        <taxon>Occallatibacter</taxon>
    </lineage>
</organism>
<dbReference type="RefSeq" id="WP_260793279.1">
    <property type="nucleotide sequence ID" value="NZ_CP093313.1"/>
</dbReference>
<name>A0A9J7BLR6_9BACT</name>
<dbReference type="KEGG" id="orp:MOP44_25110"/>
<protein>
    <submittedName>
        <fullName evidence="1">Uncharacterized protein</fullName>
    </submittedName>
</protein>
<dbReference type="Proteomes" id="UP001059380">
    <property type="component" value="Chromosome"/>
</dbReference>
<evidence type="ECO:0000313" key="1">
    <source>
        <dbReference type="EMBL" id="UWZ83828.1"/>
    </source>
</evidence>
<gene>
    <name evidence="1" type="ORF">MOP44_25110</name>
</gene>
<proteinExistence type="predicted"/>
<dbReference type="AlphaFoldDB" id="A0A9J7BLR6"/>
<keyword evidence="2" id="KW-1185">Reference proteome</keyword>
<accession>A0A9J7BLR6</accession>
<evidence type="ECO:0000313" key="2">
    <source>
        <dbReference type="Proteomes" id="UP001059380"/>
    </source>
</evidence>
<sequence length="136" mass="15157">MTRFTTTPLLALLALALTPACKPQNPSAQPEIIGTWRGNSECTFKNSPCRDETNIYRFTAIAARPGWFSGDGSKLVKDKEVSMGPLVFRYDASTHILQSNTPNGVFRFVIHDDKMVGTLSLPDSTIYRRIHLTKVK</sequence>
<reference evidence="1" key="1">
    <citation type="submission" date="2021-04" db="EMBL/GenBank/DDBJ databases">
        <title>Phylogenetic analysis of Acidobacteriaceae.</title>
        <authorList>
            <person name="Qiu L."/>
            <person name="Zhang Q."/>
        </authorList>
    </citation>
    <scope>NUCLEOTIDE SEQUENCE</scope>
    <source>
        <strain evidence="1">DSM 25168</strain>
    </source>
</reference>